<dbReference type="Gene3D" id="3.40.50.620">
    <property type="entry name" value="HUPs"/>
    <property type="match status" value="1"/>
</dbReference>
<keyword evidence="3" id="KW-1185">Reference proteome</keyword>
<accession>A0A1H1ZB18</accession>
<dbReference type="OrthoDB" id="3213322at2"/>
<proteinExistence type="predicted"/>
<dbReference type="InterPro" id="IPR006016">
    <property type="entry name" value="UspA"/>
</dbReference>
<organism evidence="2 3">
    <name type="scientific">Friedmanniella luteola</name>
    <dbReference type="NCBI Taxonomy" id="546871"/>
    <lineage>
        <taxon>Bacteria</taxon>
        <taxon>Bacillati</taxon>
        <taxon>Actinomycetota</taxon>
        <taxon>Actinomycetes</taxon>
        <taxon>Propionibacteriales</taxon>
        <taxon>Nocardioidaceae</taxon>
        <taxon>Friedmanniella</taxon>
    </lineage>
</organism>
<dbReference type="InterPro" id="IPR014729">
    <property type="entry name" value="Rossmann-like_a/b/a_fold"/>
</dbReference>
<protein>
    <submittedName>
        <fullName evidence="2">Nucleotide-binding universal stress protein, UspA family</fullName>
    </submittedName>
</protein>
<feature type="domain" description="UspA" evidence="1">
    <location>
        <begin position="8"/>
        <end position="153"/>
    </location>
</feature>
<dbReference type="CDD" id="cd00293">
    <property type="entry name" value="USP-like"/>
    <property type="match status" value="1"/>
</dbReference>
<reference evidence="2 3" key="1">
    <citation type="submission" date="2016-10" db="EMBL/GenBank/DDBJ databases">
        <authorList>
            <person name="de Groot N.N."/>
        </authorList>
    </citation>
    <scope>NUCLEOTIDE SEQUENCE [LARGE SCALE GENOMIC DNA]</scope>
    <source>
        <strain evidence="2 3">DSM 21741</strain>
    </source>
</reference>
<dbReference type="RefSeq" id="WP_091414624.1">
    <property type="nucleotide sequence ID" value="NZ_LT629749.1"/>
</dbReference>
<dbReference type="AlphaFoldDB" id="A0A1H1ZB18"/>
<dbReference type="Proteomes" id="UP000199092">
    <property type="component" value="Chromosome I"/>
</dbReference>
<name>A0A1H1ZB18_9ACTN</name>
<evidence type="ECO:0000313" key="3">
    <source>
        <dbReference type="Proteomes" id="UP000199092"/>
    </source>
</evidence>
<gene>
    <name evidence="2" type="ORF">SAMN04488543_3655</name>
</gene>
<evidence type="ECO:0000259" key="1">
    <source>
        <dbReference type="Pfam" id="PF00582"/>
    </source>
</evidence>
<dbReference type="SUPFAM" id="SSF52402">
    <property type="entry name" value="Adenine nucleotide alpha hydrolases-like"/>
    <property type="match status" value="1"/>
</dbReference>
<sequence>MVVTPGQHRILVGVNHGQADVVLEQAVRLGRALSAELVCAHVDVGRYVVEERPDGTVVSRPLDPDLPELSDSDFDPALADHVRGLVGDLPVTFRELAGDRAYALARLADICGVEMIVVGSRRRGVRSGLKEFFGGSVAAQLAHRQHRPVVVVPVQPVSAGTPLPWEDPGLV</sequence>
<evidence type="ECO:0000313" key="2">
    <source>
        <dbReference type="EMBL" id="SDT30799.1"/>
    </source>
</evidence>
<dbReference type="STRING" id="546871.SAMN04488543_3655"/>
<dbReference type="Pfam" id="PF00582">
    <property type="entry name" value="Usp"/>
    <property type="match status" value="1"/>
</dbReference>
<dbReference type="EMBL" id="LT629749">
    <property type="protein sequence ID" value="SDT30799.1"/>
    <property type="molecule type" value="Genomic_DNA"/>
</dbReference>